<dbReference type="InterPro" id="IPR036312">
    <property type="entry name" value="Bifun_inhib/LTP/seed_sf"/>
</dbReference>
<proteinExistence type="predicted"/>
<dbReference type="GO" id="GO:0009627">
    <property type="term" value="P:systemic acquired resistance"/>
    <property type="evidence" value="ECO:0007669"/>
    <property type="project" value="InterPro"/>
</dbReference>
<dbReference type="EMBL" id="CACSLK010027840">
    <property type="protein sequence ID" value="CAA0833624.1"/>
    <property type="molecule type" value="Genomic_DNA"/>
</dbReference>
<feature type="chain" id="PRO_5040274898" evidence="1">
    <location>
        <begin position="26"/>
        <end position="104"/>
    </location>
</feature>
<name>A0A9N7NG08_STRHE</name>
<dbReference type="InterPro" id="IPR016140">
    <property type="entry name" value="Bifunc_inhib/LTP/seed_store"/>
</dbReference>
<evidence type="ECO:0000256" key="1">
    <source>
        <dbReference type="SAM" id="SignalP"/>
    </source>
</evidence>
<dbReference type="Proteomes" id="UP001153555">
    <property type="component" value="Unassembled WGS sequence"/>
</dbReference>
<dbReference type="GO" id="GO:0005504">
    <property type="term" value="F:fatty acid binding"/>
    <property type="evidence" value="ECO:0007669"/>
    <property type="project" value="InterPro"/>
</dbReference>
<evidence type="ECO:0000259" key="2">
    <source>
        <dbReference type="SMART" id="SM00499"/>
    </source>
</evidence>
<keyword evidence="1" id="KW-0732">Signal</keyword>
<feature type="signal peptide" evidence="1">
    <location>
        <begin position="1"/>
        <end position="25"/>
    </location>
</feature>
<accession>A0A9N7NG08</accession>
<evidence type="ECO:0000313" key="3">
    <source>
        <dbReference type="EMBL" id="CAA0833624.1"/>
    </source>
</evidence>
<organism evidence="3 4">
    <name type="scientific">Striga hermonthica</name>
    <name type="common">Purple witchweed</name>
    <name type="synonym">Buchnera hermonthica</name>
    <dbReference type="NCBI Taxonomy" id="68872"/>
    <lineage>
        <taxon>Eukaryota</taxon>
        <taxon>Viridiplantae</taxon>
        <taxon>Streptophyta</taxon>
        <taxon>Embryophyta</taxon>
        <taxon>Tracheophyta</taxon>
        <taxon>Spermatophyta</taxon>
        <taxon>Magnoliopsida</taxon>
        <taxon>eudicotyledons</taxon>
        <taxon>Gunneridae</taxon>
        <taxon>Pentapetalae</taxon>
        <taxon>asterids</taxon>
        <taxon>lamiids</taxon>
        <taxon>Lamiales</taxon>
        <taxon>Orobanchaceae</taxon>
        <taxon>Buchnereae</taxon>
        <taxon>Striga</taxon>
    </lineage>
</organism>
<keyword evidence="4" id="KW-1185">Reference proteome</keyword>
<feature type="domain" description="Bifunctional inhibitor/plant lipid transfer protein/seed storage helical" evidence="2">
    <location>
        <begin position="33"/>
        <end position="101"/>
    </location>
</feature>
<dbReference type="OrthoDB" id="656626at2759"/>
<dbReference type="PANTHER" id="PTHR33122">
    <property type="entry name" value="LIPID BINDING PROTEIN-RELATED"/>
    <property type="match status" value="1"/>
</dbReference>
<protein>
    <submittedName>
        <fullName evidence="3">Bifunctional inhibitor/lipid-transfer protein/seed storage 2S albumin superfamily protein</fullName>
    </submittedName>
</protein>
<dbReference type="Gene3D" id="1.10.110.10">
    <property type="entry name" value="Plant lipid-transfer and hydrophobic proteins"/>
    <property type="match status" value="1"/>
</dbReference>
<dbReference type="PANTHER" id="PTHR33122:SF43">
    <property type="entry name" value="BIFUNCTIONAL INHIBITOR_PLANT LIPID TRANSFER PROTEIN_SEED STORAGE HELICAL DOMAIN-CONTAINING PROTEIN"/>
    <property type="match status" value="1"/>
</dbReference>
<comment type="caution">
    <text evidence="3">The sequence shown here is derived from an EMBL/GenBank/DDBJ whole genome shotgun (WGS) entry which is preliminary data.</text>
</comment>
<dbReference type="AlphaFoldDB" id="A0A9N7NG08"/>
<dbReference type="Pfam" id="PF14368">
    <property type="entry name" value="LTP_2"/>
    <property type="match status" value="1"/>
</dbReference>
<dbReference type="SUPFAM" id="SSF47699">
    <property type="entry name" value="Bifunctional inhibitor/lipid-transfer protein/seed storage 2S albumin"/>
    <property type="match status" value="1"/>
</dbReference>
<evidence type="ECO:0000313" key="4">
    <source>
        <dbReference type="Proteomes" id="UP001153555"/>
    </source>
</evidence>
<reference evidence="3" key="1">
    <citation type="submission" date="2019-12" db="EMBL/GenBank/DDBJ databases">
        <authorList>
            <person name="Scholes J."/>
        </authorList>
    </citation>
    <scope>NUCLEOTIDE SEQUENCE</scope>
</reference>
<dbReference type="SMART" id="SM00499">
    <property type="entry name" value="AAI"/>
    <property type="match status" value="1"/>
</dbReference>
<dbReference type="InterPro" id="IPR039265">
    <property type="entry name" value="DIR1-like"/>
</dbReference>
<sequence>MGAVIKPIINTLLFVQLLSLLLTEANVLPSSVCSIKLSELAECFPAIAGGTSPTVKCCNVLHKAKLSCLCAYKKDFAKYGVDPKNALALPKRCGIKVPRACTFS</sequence>
<gene>
    <name evidence="3" type="ORF">SHERM_28882</name>
</gene>